<comment type="caution">
    <text evidence="2">The sequence shown here is derived from an EMBL/GenBank/DDBJ whole genome shotgun (WGS) entry which is preliminary data.</text>
</comment>
<evidence type="ECO:0000313" key="2">
    <source>
        <dbReference type="EMBL" id="MEX0429666.1"/>
    </source>
</evidence>
<dbReference type="InterPro" id="IPR039261">
    <property type="entry name" value="FNR_nucleotide-bd"/>
</dbReference>
<dbReference type="InterPro" id="IPR039374">
    <property type="entry name" value="SIP_fam"/>
</dbReference>
<dbReference type="InterPro" id="IPR017938">
    <property type="entry name" value="Riboflavin_synthase-like_b-brl"/>
</dbReference>
<organism evidence="2 3">
    <name type="scientific">Nocardioides eburneus</name>
    <dbReference type="NCBI Taxonomy" id="3231482"/>
    <lineage>
        <taxon>Bacteria</taxon>
        <taxon>Bacillati</taxon>
        <taxon>Actinomycetota</taxon>
        <taxon>Actinomycetes</taxon>
        <taxon>Propionibacteriales</taxon>
        <taxon>Nocardioidaceae</taxon>
        <taxon>Nocardioides</taxon>
    </lineage>
</organism>
<dbReference type="CDD" id="cd06193">
    <property type="entry name" value="siderophore_interacting"/>
    <property type="match status" value="1"/>
</dbReference>
<sequence>MTPPPARPAKPETPLVVTAAERLTPGMVRLRFRSDDLGAFDGSVFTDRYVKLAFETPDGPVLRTYTALEPDLERGTLTIDFVVHGTEGVAGPWAAQAQPGDTIVARGPGGAYAPDPAADWHLLAGDESALPAIRAALAALPAQAVGHVVVEIAGVGHEQPLDAPAGVEVTWLQGGTTTHQAAEDAYGHEPALAAAVRALPWRAGRVHAFVHGEAQAVMHGIRPYLLKERGVPREDVSISGYWRRGRTEEGFRAWKRDLAAAETTAS</sequence>
<evidence type="ECO:0000313" key="3">
    <source>
        <dbReference type="Proteomes" id="UP001556631"/>
    </source>
</evidence>
<dbReference type="Gene3D" id="2.40.30.10">
    <property type="entry name" value="Translation factors"/>
    <property type="match status" value="1"/>
</dbReference>
<dbReference type="SUPFAM" id="SSF63380">
    <property type="entry name" value="Riboflavin synthase domain-like"/>
    <property type="match status" value="1"/>
</dbReference>
<gene>
    <name evidence="2" type="ORF">AB3X52_18770</name>
</gene>
<protein>
    <submittedName>
        <fullName evidence="2">Siderophore-interacting protein</fullName>
    </submittedName>
</protein>
<feature type="domain" description="FAD-binding FR-type" evidence="1">
    <location>
        <begin position="10"/>
        <end position="115"/>
    </location>
</feature>
<dbReference type="Proteomes" id="UP001556631">
    <property type="component" value="Unassembled WGS sequence"/>
</dbReference>
<proteinExistence type="predicted"/>
<dbReference type="RefSeq" id="WP_367995633.1">
    <property type="nucleotide sequence ID" value="NZ_JBFPJR010000054.1"/>
</dbReference>
<dbReference type="Pfam" id="PF04954">
    <property type="entry name" value="SIP"/>
    <property type="match status" value="1"/>
</dbReference>
<accession>A0ABV3T388</accession>
<dbReference type="InterPro" id="IPR017927">
    <property type="entry name" value="FAD-bd_FR_type"/>
</dbReference>
<reference evidence="2 3" key="1">
    <citation type="submission" date="2024-07" db="EMBL/GenBank/DDBJ databases">
        <authorList>
            <person name="Lee S."/>
            <person name="Kang M."/>
        </authorList>
    </citation>
    <scope>NUCLEOTIDE SEQUENCE [LARGE SCALE GENOMIC DNA]</scope>
    <source>
        <strain evidence="2 3">DS6</strain>
    </source>
</reference>
<dbReference type="Gene3D" id="3.40.50.80">
    <property type="entry name" value="Nucleotide-binding domain of ferredoxin-NADP reductase (FNR) module"/>
    <property type="match status" value="1"/>
</dbReference>
<dbReference type="Pfam" id="PF08021">
    <property type="entry name" value="FAD_binding_9"/>
    <property type="match status" value="1"/>
</dbReference>
<dbReference type="PROSITE" id="PS51384">
    <property type="entry name" value="FAD_FR"/>
    <property type="match status" value="1"/>
</dbReference>
<name>A0ABV3T388_9ACTN</name>
<dbReference type="PANTHER" id="PTHR30157">
    <property type="entry name" value="FERRIC REDUCTASE, NADPH-DEPENDENT"/>
    <property type="match status" value="1"/>
</dbReference>
<evidence type="ECO:0000259" key="1">
    <source>
        <dbReference type="PROSITE" id="PS51384"/>
    </source>
</evidence>
<dbReference type="InterPro" id="IPR013113">
    <property type="entry name" value="SIP_FAD-bd"/>
</dbReference>
<dbReference type="EMBL" id="JBFPJR010000054">
    <property type="protein sequence ID" value="MEX0429666.1"/>
    <property type="molecule type" value="Genomic_DNA"/>
</dbReference>
<keyword evidence="3" id="KW-1185">Reference proteome</keyword>
<dbReference type="InterPro" id="IPR007037">
    <property type="entry name" value="SIP_rossman_dom"/>
</dbReference>
<dbReference type="PANTHER" id="PTHR30157:SF0">
    <property type="entry name" value="NADPH-DEPENDENT FERRIC-CHELATE REDUCTASE"/>
    <property type="match status" value="1"/>
</dbReference>